<dbReference type="Pfam" id="PF16525">
    <property type="entry name" value="MHB"/>
    <property type="match status" value="1"/>
</dbReference>
<comment type="caution">
    <text evidence="3">The sequence shown here is derived from an EMBL/GenBank/DDBJ whole genome shotgun (WGS) entry which is preliminary data.</text>
</comment>
<keyword evidence="1" id="KW-0732">Signal</keyword>
<feature type="signal peptide" evidence="1">
    <location>
        <begin position="1"/>
        <end position="36"/>
    </location>
</feature>
<dbReference type="Proteomes" id="UP000216063">
    <property type="component" value="Unassembled WGS sequence"/>
</dbReference>
<organism evidence="3 4">
    <name type="scientific">Mycolicibacterium sphagni</name>
    <dbReference type="NCBI Taxonomy" id="1786"/>
    <lineage>
        <taxon>Bacteria</taxon>
        <taxon>Bacillati</taxon>
        <taxon>Actinomycetota</taxon>
        <taxon>Actinomycetes</taxon>
        <taxon>Mycobacteriales</taxon>
        <taxon>Mycobacteriaceae</taxon>
        <taxon>Mycolicibacterium</taxon>
    </lineage>
</organism>
<feature type="domain" description="Haemophore haem-binding" evidence="2">
    <location>
        <begin position="38"/>
        <end position="114"/>
    </location>
</feature>
<dbReference type="GO" id="GO:0020037">
    <property type="term" value="F:heme binding"/>
    <property type="evidence" value="ECO:0007669"/>
    <property type="project" value="InterPro"/>
</dbReference>
<accession>A0A255DQJ4</accession>
<dbReference type="OrthoDB" id="4752309at2"/>
<dbReference type="InterPro" id="IPR032407">
    <property type="entry name" value="MHB"/>
</dbReference>
<evidence type="ECO:0000259" key="2">
    <source>
        <dbReference type="Pfam" id="PF16525"/>
    </source>
</evidence>
<feature type="chain" id="PRO_5012603653" description="Haemophore haem-binding domain-containing protein" evidence="1">
    <location>
        <begin position="37"/>
        <end position="124"/>
    </location>
</feature>
<dbReference type="Gene3D" id="1.20.20.20">
    <property type="entry name" value="Haemophore, haem-binding domain"/>
    <property type="match status" value="1"/>
</dbReference>
<evidence type="ECO:0000313" key="3">
    <source>
        <dbReference type="EMBL" id="OYN81626.1"/>
    </source>
</evidence>
<evidence type="ECO:0000313" key="4">
    <source>
        <dbReference type="Proteomes" id="UP000216063"/>
    </source>
</evidence>
<dbReference type="RefSeq" id="WP_094476875.1">
    <property type="nucleotide sequence ID" value="NZ_NOZR01000003.1"/>
</dbReference>
<evidence type="ECO:0000256" key="1">
    <source>
        <dbReference type="SAM" id="SignalP"/>
    </source>
</evidence>
<dbReference type="EMBL" id="NOZR01000003">
    <property type="protein sequence ID" value="OYN81626.1"/>
    <property type="molecule type" value="Genomic_DNA"/>
</dbReference>
<dbReference type="AlphaFoldDB" id="A0A255DQJ4"/>
<keyword evidence="4" id="KW-1185">Reference proteome</keyword>
<dbReference type="InterPro" id="IPR038378">
    <property type="entry name" value="MHB_sf"/>
</dbReference>
<name>A0A255DQJ4_9MYCO</name>
<proteinExistence type="predicted"/>
<gene>
    <name evidence="3" type="ORF">CG716_04460</name>
</gene>
<sequence length="124" mass="12767">MAISPSTSASVLRRAFVGIAVSAAVVVVVPAAPAVASDDCTASGLARTVSEVASSTADYLDAHPDVNDAFTRLKGESRPQMRADAQQYLNANPSVRADLQHLRSPLNDLAQRCGVALPPGPLGS</sequence>
<protein>
    <recommendedName>
        <fullName evidence="2">Haemophore haem-binding domain-containing protein</fullName>
    </recommendedName>
</protein>
<reference evidence="3 4" key="1">
    <citation type="submission" date="2017-07" db="EMBL/GenBank/DDBJ databases">
        <title>The new phylogeny of genus Mycobacterium.</title>
        <authorList>
            <person name="Tortoli E."/>
            <person name="Trovato A."/>
            <person name="Cirillo D.M."/>
        </authorList>
    </citation>
    <scope>NUCLEOTIDE SEQUENCE [LARGE SCALE GENOMIC DNA]</scope>
    <source>
        <strain evidence="3 4">ATCC 33027</strain>
    </source>
</reference>
<dbReference type="NCBIfam" id="TIGR04529">
    <property type="entry name" value="MTB_hemophore"/>
    <property type="match status" value="1"/>
</dbReference>